<sequence length="702" mass="77636">MISSALGIYASRQPQPSSVDPISDSSSESDEEPGSSIPARPWSFSRPPQQFVKLRTAEEDKIRELTAEIQSLRAAHSEALIKQTNEHASAIAALTRRFQADLRVERQEASSSKLLLEAKAESEIEERLEAAFMILDERWNTRDREVEAERTDNQRRIAIERDSLDQERASVESQGREVAEAHERLSTAQANLDQSLSLHRAEREKSKADHAAQLSRLELTTVTRLKKHFVLDLVSQYILHVAEQTRLNAITYSERSIADSQSRETASRLRADTMIAEADAKAAVIVQEARSKADFALQEATSRSSSIIHEAESQADSITKKADARAATIIEAAETEAGSKISAAKSTATSTVEDAKSTAASSLRAAEDEAASIRETAQRKASAIIDDATARATSIVEEAQVKASLITEEAREQKDDLAAQANQQRDDILAEARRQKDEILAEAHAQETSLIFEARKQRDHLISESERQRDQILLKAHHQGEDLLAEARTRQTDIVSSADKQSQEVLAEADKQSAKILASAKCSSDEIIASANQKSQEIVAEAEALAQSQPRRPPRLSLLSPTRSDSQSRDDYQPHSPTLSETSLSTSFSVKSFESLPVFGTDWQEKTEARLKKRGTLQDASLLKLAIEDSKSLAGDSRSPSKRPRHKPRSTSHQLQLSSTILEEPTQSEITRKRTTSETVPKPFRPYPVARPRFRDGGTHPS</sequence>
<dbReference type="AlphaFoldDB" id="A0A166CUB7"/>
<dbReference type="OrthoDB" id="10255512at2759"/>
<feature type="compositionally biased region" description="Basic and acidic residues" evidence="2">
    <location>
        <begin position="693"/>
        <end position="702"/>
    </location>
</feature>
<feature type="region of interest" description="Disordered" evidence="2">
    <location>
        <begin position="544"/>
        <end position="586"/>
    </location>
</feature>
<name>A0A166CUB7_9AGAM</name>
<feature type="compositionally biased region" description="Low complexity" evidence="2">
    <location>
        <begin position="576"/>
        <end position="586"/>
    </location>
</feature>
<evidence type="ECO:0000313" key="4">
    <source>
        <dbReference type="Proteomes" id="UP000076798"/>
    </source>
</evidence>
<feature type="compositionally biased region" description="Low complexity" evidence="2">
    <location>
        <begin position="544"/>
        <end position="564"/>
    </location>
</feature>
<reference evidence="3 4" key="1">
    <citation type="journal article" date="2016" name="Mol. Biol. Evol.">
        <title>Comparative Genomics of Early-Diverging Mushroom-Forming Fungi Provides Insights into the Origins of Lignocellulose Decay Capabilities.</title>
        <authorList>
            <person name="Nagy L.G."/>
            <person name="Riley R."/>
            <person name="Tritt A."/>
            <person name="Adam C."/>
            <person name="Daum C."/>
            <person name="Floudas D."/>
            <person name="Sun H."/>
            <person name="Yadav J.S."/>
            <person name="Pangilinan J."/>
            <person name="Larsson K.H."/>
            <person name="Matsuura K."/>
            <person name="Barry K."/>
            <person name="Labutti K."/>
            <person name="Kuo R."/>
            <person name="Ohm R.A."/>
            <person name="Bhattacharya S.S."/>
            <person name="Shirouzu T."/>
            <person name="Yoshinaga Y."/>
            <person name="Martin F.M."/>
            <person name="Grigoriev I.V."/>
            <person name="Hibbett D.S."/>
        </authorList>
    </citation>
    <scope>NUCLEOTIDE SEQUENCE [LARGE SCALE GENOMIC DNA]</scope>
    <source>
        <strain evidence="3 4">HHB10207 ss-3</strain>
    </source>
</reference>
<feature type="coiled-coil region" evidence="1">
    <location>
        <begin position="396"/>
        <end position="449"/>
    </location>
</feature>
<keyword evidence="1" id="KW-0175">Coiled coil</keyword>
<gene>
    <name evidence="3" type="ORF">SISSUDRAFT_1047896</name>
</gene>
<organism evidence="3 4">
    <name type="scientific">Sistotremastrum suecicum HHB10207 ss-3</name>
    <dbReference type="NCBI Taxonomy" id="1314776"/>
    <lineage>
        <taxon>Eukaryota</taxon>
        <taxon>Fungi</taxon>
        <taxon>Dikarya</taxon>
        <taxon>Basidiomycota</taxon>
        <taxon>Agaricomycotina</taxon>
        <taxon>Agaricomycetes</taxon>
        <taxon>Sistotremastrales</taxon>
        <taxon>Sistotremastraceae</taxon>
        <taxon>Sistotremastrum</taxon>
    </lineage>
</organism>
<feature type="coiled-coil region" evidence="1">
    <location>
        <begin position="55"/>
        <end position="82"/>
    </location>
</feature>
<accession>A0A166CUB7</accession>
<evidence type="ECO:0000256" key="1">
    <source>
        <dbReference type="SAM" id="Coils"/>
    </source>
</evidence>
<dbReference type="Proteomes" id="UP000076798">
    <property type="component" value="Unassembled WGS sequence"/>
</dbReference>
<protein>
    <submittedName>
        <fullName evidence="3">Uncharacterized protein</fullName>
    </submittedName>
</protein>
<proteinExistence type="predicted"/>
<feature type="compositionally biased region" description="Basic residues" evidence="2">
    <location>
        <begin position="640"/>
        <end position="650"/>
    </location>
</feature>
<evidence type="ECO:0000313" key="3">
    <source>
        <dbReference type="EMBL" id="KZT37821.1"/>
    </source>
</evidence>
<feature type="region of interest" description="Disordered" evidence="2">
    <location>
        <begin position="1"/>
        <end position="48"/>
    </location>
</feature>
<dbReference type="EMBL" id="KV428075">
    <property type="protein sequence ID" value="KZT37821.1"/>
    <property type="molecule type" value="Genomic_DNA"/>
</dbReference>
<feature type="compositionally biased region" description="Polar residues" evidence="2">
    <location>
        <begin position="651"/>
        <end position="669"/>
    </location>
</feature>
<dbReference type="STRING" id="1314776.A0A166CUB7"/>
<feature type="compositionally biased region" description="Low complexity" evidence="2">
    <location>
        <begin position="16"/>
        <end position="26"/>
    </location>
</feature>
<keyword evidence="4" id="KW-1185">Reference proteome</keyword>
<feature type="region of interest" description="Disordered" evidence="2">
    <location>
        <begin position="629"/>
        <end position="702"/>
    </location>
</feature>
<evidence type="ECO:0000256" key="2">
    <source>
        <dbReference type="SAM" id="MobiDB-lite"/>
    </source>
</evidence>